<evidence type="ECO:0000259" key="1">
    <source>
        <dbReference type="Pfam" id="PF13966"/>
    </source>
</evidence>
<dbReference type="EMBL" id="UZAU01000740">
    <property type="status" value="NOT_ANNOTATED_CDS"/>
    <property type="molecule type" value="Genomic_DNA"/>
</dbReference>
<reference evidence="2" key="1">
    <citation type="submission" date="2018-11" db="EMBL/GenBank/DDBJ databases">
        <authorList>
            <person name="Grassa J C."/>
        </authorList>
    </citation>
    <scope>NUCLEOTIDE SEQUENCE [LARGE SCALE GENOMIC DNA]</scope>
</reference>
<dbReference type="EnsemblPlants" id="evm.model.09.834">
    <property type="protein sequence ID" value="cds.evm.model.09.834"/>
    <property type="gene ID" value="evm.TU.09.834"/>
</dbReference>
<sequence>MGGKWDRLTLPVLLRQGILSLPYLFIWTAEILSRLLNCALDRNSIKGIRLSRGGPVLTHIFFADDLILVGRANLDEVRGYWQCLESFCSWSGQQVNKLKTSIFFSKNTPRGLRQEIKEMLGIGSPDGNVKYLGLPLFRSHQKDADFNFILDNLSTKLQGWKAKTLSKAGRATLIKSVGLSMPMYAMQTTKLSNRMASRIDSMVRDFWWGFEKDNHGLYLKAWDKLCLPKSLGGLGFRKSREMNQAFIAMWGWNILNKSQSLCCRVLTAKYVRGKEFLTCDSKSSNSWFWKNVIKTRNIIRKGACKMVGDGRDTRIWEDPWIPHLKDFRPKPRSLNAGNYTYVADLILDGRWDVHKLNSLFDHVTVSAILRGGVPSGLGQDKWVWTLEKDGHFSCKSAYLSQALGRAPQCVVAPSLWNKLWNSKVMERHKVLWWCILSNALPLRSIINKRFHIEEVRCPLCGEEETVEHLFLTCDIALHVWRSSPWGYLPHSR</sequence>
<dbReference type="Gramene" id="evm.model.09.834">
    <property type="protein sequence ID" value="cds.evm.model.09.834"/>
    <property type="gene ID" value="evm.TU.09.834"/>
</dbReference>
<dbReference type="InterPro" id="IPR026960">
    <property type="entry name" value="RVT-Znf"/>
</dbReference>
<dbReference type="PANTHER" id="PTHR33116">
    <property type="entry name" value="REVERSE TRANSCRIPTASE ZINC-BINDING DOMAIN-CONTAINING PROTEIN-RELATED-RELATED"/>
    <property type="match status" value="1"/>
</dbReference>
<dbReference type="Pfam" id="PF13966">
    <property type="entry name" value="zf-RVT"/>
    <property type="match status" value="1"/>
</dbReference>
<accession>A0A803QHI4</accession>
<dbReference type="PANTHER" id="PTHR33116:SF86">
    <property type="entry name" value="REVERSE TRANSCRIPTASE DOMAIN-CONTAINING PROTEIN"/>
    <property type="match status" value="1"/>
</dbReference>
<dbReference type="AlphaFoldDB" id="A0A803QHI4"/>
<evidence type="ECO:0000313" key="3">
    <source>
        <dbReference type="Proteomes" id="UP000596661"/>
    </source>
</evidence>
<reference evidence="2" key="2">
    <citation type="submission" date="2021-03" db="UniProtKB">
        <authorList>
            <consortium name="EnsemblPlants"/>
        </authorList>
    </citation>
    <scope>IDENTIFICATION</scope>
</reference>
<proteinExistence type="predicted"/>
<dbReference type="OMA" id="YFPTHEM"/>
<name>A0A803QHI4_CANSA</name>
<keyword evidence="3" id="KW-1185">Reference proteome</keyword>
<feature type="domain" description="Reverse transcriptase zinc-binding" evidence="1">
    <location>
        <begin position="392"/>
        <end position="480"/>
    </location>
</feature>
<protein>
    <recommendedName>
        <fullName evidence="1">Reverse transcriptase zinc-binding domain-containing protein</fullName>
    </recommendedName>
</protein>
<dbReference type="Proteomes" id="UP000596661">
    <property type="component" value="Chromosome 9"/>
</dbReference>
<evidence type="ECO:0000313" key="2">
    <source>
        <dbReference type="EnsemblPlants" id="cds.evm.model.09.834"/>
    </source>
</evidence>
<organism evidence="2 3">
    <name type="scientific">Cannabis sativa</name>
    <name type="common">Hemp</name>
    <name type="synonym">Marijuana</name>
    <dbReference type="NCBI Taxonomy" id="3483"/>
    <lineage>
        <taxon>Eukaryota</taxon>
        <taxon>Viridiplantae</taxon>
        <taxon>Streptophyta</taxon>
        <taxon>Embryophyta</taxon>
        <taxon>Tracheophyta</taxon>
        <taxon>Spermatophyta</taxon>
        <taxon>Magnoliopsida</taxon>
        <taxon>eudicotyledons</taxon>
        <taxon>Gunneridae</taxon>
        <taxon>Pentapetalae</taxon>
        <taxon>rosids</taxon>
        <taxon>fabids</taxon>
        <taxon>Rosales</taxon>
        <taxon>Cannabaceae</taxon>
        <taxon>Cannabis</taxon>
    </lineage>
</organism>